<keyword evidence="16" id="KW-0472">Membrane</keyword>
<keyword evidence="14" id="KW-1133">Transmembrane helix</keyword>
<evidence type="ECO:0000256" key="14">
    <source>
        <dbReference type="ARBA" id="ARBA00022989"/>
    </source>
</evidence>
<dbReference type="SUPFAM" id="SSF52540">
    <property type="entry name" value="P-loop containing nucleoside triphosphate hydrolases"/>
    <property type="match status" value="1"/>
</dbReference>
<dbReference type="AlphaFoldDB" id="A0A815IVL8"/>
<evidence type="ECO:0000256" key="1">
    <source>
        <dbReference type="ARBA" id="ARBA00001946"/>
    </source>
</evidence>
<evidence type="ECO:0000313" key="20">
    <source>
        <dbReference type="EMBL" id="CAF1374036.1"/>
    </source>
</evidence>
<dbReference type="Proteomes" id="UP000663828">
    <property type="component" value="Unassembled WGS sequence"/>
</dbReference>
<evidence type="ECO:0000256" key="10">
    <source>
        <dbReference type="ARBA" id="ARBA00022801"/>
    </source>
</evidence>
<evidence type="ECO:0000256" key="17">
    <source>
        <dbReference type="ARBA" id="ARBA00024013"/>
    </source>
</evidence>
<evidence type="ECO:0000256" key="16">
    <source>
        <dbReference type="ARBA" id="ARBA00023136"/>
    </source>
</evidence>
<evidence type="ECO:0000256" key="2">
    <source>
        <dbReference type="ARBA" id="ARBA00004167"/>
    </source>
</evidence>
<evidence type="ECO:0000259" key="19">
    <source>
        <dbReference type="Pfam" id="PF04548"/>
    </source>
</evidence>
<dbReference type="GO" id="GO:0046872">
    <property type="term" value="F:metal ion binding"/>
    <property type="evidence" value="ECO:0007669"/>
    <property type="project" value="UniProtKB-KW"/>
</dbReference>
<evidence type="ECO:0000256" key="7">
    <source>
        <dbReference type="ARBA" id="ARBA00022692"/>
    </source>
</evidence>
<dbReference type="Proteomes" id="UP000663852">
    <property type="component" value="Unassembled WGS sequence"/>
</dbReference>
<keyword evidence="11" id="KW-1002">Plastid outer membrane</keyword>
<dbReference type="Pfam" id="PF04548">
    <property type="entry name" value="AIG1"/>
    <property type="match status" value="1"/>
</dbReference>
<feature type="coiled-coil region" evidence="18">
    <location>
        <begin position="202"/>
        <end position="333"/>
    </location>
</feature>
<keyword evidence="5" id="KW-0150">Chloroplast</keyword>
<comment type="subcellular location">
    <subcellularLocation>
        <location evidence="2">Membrane</location>
        <topology evidence="2">Single-pass membrane protein</topology>
    </subcellularLocation>
    <subcellularLocation>
        <location evidence="17">Plastid</location>
        <location evidence="17">Chloroplast outer membrane</location>
    </subcellularLocation>
</comment>
<dbReference type="EMBL" id="CAJNOJ010000503">
    <property type="protein sequence ID" value="CAF1469964.1"/>
    <property type="molecule type" value="Genomic_DNA"/>
</dbReference>
<keyword evidence="22" id="KW-1185">Reference proteome</keyword>
<keyword evidence="7" id="KW-0812">Transmembrane</keyword>
<evidence type="ECO:0000256" key="11">
    <source>
        <dbReference type="ARBA" id="ARBA00022805"/>
    </source>
</evidence>
<evidence type="ECO:0000256" key="15">
    <source>
        <dbReference type="ARBA" id="ARBA00023134"/>
    </source>
</evidence>
<organism evidence="20 22">
    <name type="scientific">Adineta ricciae</name>
    <name type="common">Rotifer</name>
    <dbReference type="NCBI Taxonomy" id="249248"/>
    <lineage>
        <taxon>Eukaryota</taxon>
        <taxon>Metazoa</taxon>
        <taxon>Spiralia</taxon>
        <taxon>Gnathifera</taxon>
        <taxon>Rotifera</taxon>
        <taxon>Eurotatoria</taxon>
        <taxon>Bdelloidea</taxon>
        <taxon>Adinetida</taxon>
        <taxon>Adinetidae</taxon>
        <taxon>Adineta</taxon>
    </lineage>
</organism>
<accession>A0A815IVL8</accession>
<keyword evidence="10" id="KW-0378">Hydrolase</keyword>
<evidence type="ECO:0000313" key="22">
    <source>
        <dbReference type="Proteomes" id="UP000663828"/>
    </source>
</evidence>
<feature type="domain" description="AIG1-type G" evidence="19">
    <location>
        <begin position="11"/>
        <end position="200"/>
    </location>
</feature>
<evidence type="ECO:0000256" key="5">
    <source>
        <dbReference type="ARBA" id="ARBA00022528"/>
    </source>
</evidence>
<dbReference type="EMBL" id="CAJNOR010003071">
    <property type="protein sequence ID" value="CAF1374036.1"/>
    <property type="molecule type" value="Genomic_DNA"/>
</dbReference>
<keyword evidence="12" id="KW-0460">Magnesium</keyword>
<dbReference type="GO" id="GO:0016020">
    <property type="term" value="C:membrane"/>
    <property type="evidence" value="ECO:0007669"/>
    <property type="project" value="UniProtKB-SubCell"/>
</dbReference>
<protein>
    <recommendedName>
        <fullName evidence="19">AIG1-type G domain-containing protein</fullName>
    </recommendedName>
</protein>
<dbReference type="PANTHER" id="PTHR10903">
    <property type="entry name" value="GTPASE, IMAP FAMILY MEMBER-RELATED"/>
    <property type="match status" value="1"/>
</dbReference>
<comment type="cofactor">
    <cofactor evidence="1">
        <name>Mg(2+)</name>
        <dbReference type="ChEBI" id="CHEBI:18420"/>
    </cofactor>
</comment>
<dbReference type="Gene3D" id="3.40.50.300">
    <property type="entry name" value="P-loop containing nucleotide triphosphate hydrolases"/>
    <property type="match status" value="1"/>
</dbReference>
<dbReference type="GO" id="GO:0015031">
    <property type="term" value="P:protein transport"/>
    <property type="evidence" value="ECO:0007669"/>
    <property type="project" value="UniProtKB-KW"/>
</dbReference>
<keyword evidence="4" id="KW-0813">Transport</keyword>
<evidence type="ECO:0000256" key="8">
    <source>
        <dbReference type="ARBA" id="ARBA00022723"/>
    </source>
</evidence>
<keyword evidence="8" id="KW-0479">Metal-binding</keyword>
<dbReference type="PANTHER" id="PTHR10903:SF135">
    <property type="entry name" value="TRANSLOCASE OF CHLOROPLAST 120, CHLOROPLASTIC-RELATED"/>
    <property type="match status" value="1"/>
</dbReference>
<comment type="caution">
    <text evidence="20">The sequence shown here is derived from an EMBL/GenBank/DDBJ whole genome shotgun (WGS) entry which is preliminary data.</text>
</comment>
<dbReference type="GO" id="GO:0016787">
    <property type="term" value="F:hydrolase activity"/>
    <property type="evidence" value="ECO:0007669"/>
    <property type="project" value="UniProtKB-KW"/>
</dbReference>
<proteinExistence type="inferred from homology"/>
<keyword evidence="18" id="KW-0175">Coiled coil</keyword>
<comment type="similarity">
    <text evidence="3">Belongs to the TRAFAC class TrmE-Era-EngA-EngB-Septin-like GTPase superfamily. AIG1/Toc34/Toc159-like paraseptin GTPase family. IAN subfamily.</text>
</comment>
<dbReference type="InterPro" id="IPR045058">
    <property type="entry name" value="GIMA/IAN/Toc"/>
</dbReference>
<reference evidence="20" key="1">
    <citation type="submission" date="2021-02" db="EMBL/GenBank/DDBJ databases">
        <authorList>
            <person name="Nowell W R."/>
        </authorList>
    </citation>
    <scope>NUCLEOTIDE SEQUENCE</scope>
</reference>
<evidence type="ECO:0000313" key="21">
    <source>
        <dbReference type="EMBL" id="CAF1469964.1"/>
    </source>
</evidence>
<evidence type="ECO:0000256" key="4">
    <source>
        <dbReference type="ARBA" id="ARBA00022448"/>
    </source>
</evidence>
<dbReference type="GO" id="GO:0005525">
    <property type="term" value="F:GTP binding"/>
    <property type="evidence" value="ECO:0007669"/>
    <property type="project" value="UniProtKB-KW"/>
</dbReference>
<dbReference type="InterPro" id="IPR027417">
    <property type="entry name" value="P-loop_NTPase"/>
</dbReference>
<dbReference type="InterPro" id="IPR006703">
    <property type="entry name" value="G_AIG1"/>
</dbReference>
<evidence type="ECO:0000256" key="18">
    <source>
        <dbReference type="SAM" id="Coils"/>
    </source>
</evidence>
<keyword evidence="6" id="KW-0934">Plastid</keyword>
<sequence>MARNCNNKFGLIILGNSGVGKSFLANILLGREAFKHEFSGQSVTHRTEYQEITIDNSDYAIFNIPGLIEADQSRVNINKREIDYAFQQRPNSLIIYVFGHQFGRIRNEDVVAFNAINEAYPLNPESLLMVVNALPAERPKNYEGEVILMVQDIIGRQVSERRMCFLNHINPQNIEERVALRNQFLGAIFELSPREHRKEHDIHLQADEVAMLKQQIQNMKDAFDQNKTEFQNEIRIQQLRYDDLVIQQKMENERFQRIIDQQAEEATAMRERQTEQVRQMQERLVRMQADHQTMIQEMTNKNNADTALIRQALEQSKQAQAQLRQQITDLTNRSPQVVYRTAEGGGGKQKCTIL</sequence>
<evidence type="ECO:0000256" key="13">
    <source>
        <dbReference type="ARBA" id="ARBA00022927"/>
    </source>
</evidence>
<evidence type="ECO:0000256" key="9">
    <source>
        <dbReference type="ARBA" id="ARBA00022741"/>
    </source>
</evidence>
<evidence type="ECO:0000256" key="3">
    <source>
        <dbReference type="ARBA" id="ARBA00008535"/>
    </source>
</evidence>
<dbReference type="OrthoDB" id="10056136at2759"/>
<name>A0A815IVL8_ADIRI</name>
<keyword evidence="13" id="KW-0653">Protein transport</keyword>
<gene>
    <name evidence="21" type="ORF">EDS130_LOCUS40725</name>
    <name evidence="20" type="ORF">XAT740_LOCUS32699</name>
</gene>
<evidence type="ECO:0000256" key="6">
    <source>
        <dbReference type="ARBA" id="ARBA00022640"/>
    </source>
</evidence>
<evidence type="ECO:0000256" key="12">
    <source>
        <dbReference type="ARBA" id="ARBA00022842"/>
    </source>
</evidence>
<keyword evidence="9" id="KW-0547">Nucleotide-binding</keyword>
<keyword evidence="15" id="KW-0342">GTP-binding</keyword>